<accession>A0A423H4B9</accession>
<gene>
    <name evidence="2" type="ORF">BK659_17610</name>
</gene>
<organism evidence="2 3">
    <name type="scientific">Pseudomonas brassicacearum</name>
    <dbReference type="NCBI Taxonomy" id="930166"/>
    <lineage>
        <taxon>Bacteria</taxon>
        <taxon>Pseudomonadati</taxon>
        <taxon>Pseudomonadota</taxon>
        <taxon>Gammaproteobacteria</taxon>
        <taxon>Pseudomonadales</taxon>
        <taxon>Pseudomonadaceae</taxon>
        <taxon>Pseudomonas</taxon>
    </lineage>
</organism>
<comment type="caution">
    <text evidence="2">The sequence shown here is derived from an EMBL/GenBank/DDBJ whole genome shotgun (WGS) entry which is preliminary data.</text>
</comment>
<evidence type="ECO:0000313" key="2">
    <source>
        <dbReference type="EMBL" id="RON08054.1"/>
    </source>
</evidence>
<feature type="domain" description="Solute-binding protein family 3/N-terminal" evidence="1">
    <location>
        <begin position="26"/>
        <end position="75"/>
    </location>
</feature>
<proteinExistence type="predicted"/>
<evidence type="ECO:0000313" key="3">
    <source>
        <dbReference type="Proteomes" id="UP000286071"/>
    </source>
</evidence>
<dbReference type="EMBL" id="MOBJ01000011">
    <property type="protein sequence ID" value="RON08054.1"/>
    <property type="molecule type" value="Genomic_DNA"/>
</dbReference>
<reference evidence="2 3" key="1">
    <citation type="submission" date="2016-10" db="EMBL/GenBank/DDBJ databases">
        <title>Comparative genome analysis of multiple Pseudomonas spp. focuses on biocontrol and plant growth promoting traits.</title>
        <authorList>
            <person name="Tao X.-Y."/>
            <person name="Taylor C.G."/>
        </authorList>
    </citation>
    <scope>NUCLEOTIDE SEQUENCE [LARGE SCALE GENOMIC DNA]</scope>
    <source>
        <strain evidence="2 3">48H11</strain>
    </source>
</reference>
<dbReference type="Gene3D" id="3.40.190.10">
    <property type="entry name" value="Periplasmic binding protein-like II"/>
    <property type="match status" value="2"/>
</dbReference>
<protein>
    <recommendedName>
        <fullName evidence="1">Solute-binding protein family 3/N-terminal domain-containing protein</fullName>
    </recommendedName>
</protein>
<dbReference type="Proteomes" id="UP000286071">
    <property type="component" value="Unassembled WGS sequence"/>
</dbReference>
<dbReference type="Pfam" id="PF00497">
    <property type="entry name" value="SBP_bac_3"/>
    <property type="match status" value="1"/>
</dbReference>
<dbReference type="InterPro" id="IPR001638">
    <property type="entry name" value="Solute-binding_3/MltF_N"/>
</dbReference>
<sequence>MLADSVNLDDGFLKTDAGKGFAFVGPEYEDAKYFGGGAGIAVRKGDKELADKFNTAINEIRANGKCKQVQDKYFKFDVYGK</sequence>
<evidence type="ECO:0000259" key="1">
    <source>
        <dbReference type="Pfam" id="PF00497"/>
    </source>
</evidence>
<dbReference type="AlphaFoldDB" id="A0A423H4B9"/>
<name>A0A423H4B9_9PSED</name>
<dbReference type="SUPFAM" id="SSF53850">
    <property type="entry name" value="Periplasmic binding protein-like II"/>
    <property type="match status" value="1"/>
</dbReference>